<dbReference type="Pfam" id="PF05048">
    <property type="entry name" value="NosD"/>
    <property type="match status" value="1"/>
</dbReference>
<evidence type="ECO:0000256" key="1">
    <source>
        <dbReference type="ARBA" id="ARBA00004906"/>
    </source>
</evidence>
<dbReference type="InterPro" id="IPR039448">
    <property type="entry name" value="Beta_helix"/>
</dbReference>
<evidence type="ECO:0000259" key="5">
    <source>
        <dbReference type="Pfam" id="PF05048"/>
    </source>
</evidence>
<evidence type="ECO:0000313" key="7">
    <source>
        <dbReference type="Proteomes" id="UP000504617"/>
    </source>
</evidence>
<evidence type="ECO:0000256" key="2">
    <source>
        <dbReference type="ARBA" id="ARBA00022737"/>
    </source>
</evidence>
<dbReference type="GeneID" id="106545796"/>
<feature type="region of interest" description="Disordered" evidence="4">
    <location>
        <begin position="368"/>
        <end position="389"/>
    </location>
</feature>
<dbReference type="RefSeq" id="XP_013917928.1">
    <property type="nucleotide sequence ID" value="XM_014062453.1"/>
</dbReference>
<dbReference type="InterPro" id="IPR011050">
    <property type="entry name" value="Pectin_lyase_fold/virulence"/>
</dbReference>
<feature type="domain" description="Periplasmic copper-binding protein NosD beta helix" evidence="5">
    <location>
        <begin position="184"/>
        <end position="327"/>
    </location>
</feature>
<protein>
    <submittedName>
        <fullName evidence="8">F-box only protein 10-like</fullName>
    </submittedName>
</protein>
<keyword evidence="7" id="KW-1185">Reference proteome</keyword>
<dbReference type="SMART" id="SM00710">
    <property type="entry name" value="PbH1"/>
    <property type="match status" value="11"/>
</dbReference>
<dbReference type="AlphaFoldDB" id="A0A6I9Y3I5"/>
<dbReference type="PANTHER" id="PTHR22990">
    <property type="entry name" value="F-BOX ONLY PROTEIN"/>
    <property type="match status" value="1"/>
</dbReference>
<dbReference type="NCBIfam" id="TIGR03804">
    <property type="entry name" value="para_beta_helix"/>
    <property type="match status" value="2"/>
</dbReference>
<dbReference type="SUPFAM" id="SSF51126">
    <property type="entry name" value="Pectin lyase-like"/>
    <property type="match status" value="2"/>
</dbReference>
<dbReference type="FunFam" id="2.160.20.10:FF:000017">
    <property type="entry name" value="F-box only protein 10"/>
    <property type="match status" value="1"/>
</dbReference>
<evidence type="ECO:0000259" key="6">
    <source>
        <dbReference type="Pfam" id="PF13229"/>
    </source>
</evidence>
<dbReference type="InterPro" id="IPR022441">
    <property type="entry name" value="Para_beta_helix_rpt-2"/>
</dbReference>
<comment type="pathway">
    <text evidence="1">Protein modification; protein ubiquitination.</text>
</comment>
<sequence length="416" mass="44780">GIIRSNQIYGNKEAGIYILYNGNPLVSGNHIFQGLAAGIAVNENGRGQITENVIRENQWGGADIRRGGDPVLRSNLICCGYSDGVVIGERGKGLVEGNTIYGNKGCGVWIMSSSLPHVTNNQIGHNSIYGIAVFCRKDDANDYLVNQGGNENFNEEGEAANWENDLESEDERLTSQRPINVALVESNNINHNGAAGLYVKSSEALNIIGNAIHANHDYGVAVFQSSQLTRMANNSISCNSLGGVLVEAECRVELRGNGIYDNSSHGISSKGDGVITENDVLGNQGCGLRLLQAADMKVTKNRIHSFRGYGIEMLDQTKALVQDNLIFQGKSKKTILQQVSSMEDCVIQNNKILAFRKKSDVAWTLENPPARPHIEESSRGVSTAGSSQKGSNVTARIAARVDGGCHNNGSIFCTIL</sequence>
<dbReference type="FunFam" id="2.160.20.10:FF:000022">
    <property type="entry name" value="F-box only protein 10"/>
    <property type="match status" value="1"/>
</dbReference>
<feature type="non-terminal residue" evidence="8">
    <location>
        <position position="1"/>
    </location>
</feature>
<proteinExistence type="predicted"/>
<dbReference type="InterPro" id="IPR012334">
    <property type="entry name" value="Pectin_lyas_fold"/>
</dbReference>
<name>A0A6I9Y3I5_9SAUR</name>
<gene>
    <name evidence="8" type="primary">LOC106545796</name>
</gene>
<dbReference type="Pfam" id="PF13229">
    <property type="entry name" value="Beta_helix"/>
    <property type="match status" value="1"/>
</dbReference>
<keyword evidence="2" id="KW-0677">Repeat</keyword>
<dbReference type="Gene3D" id="2.160.20.10">
    <property type="entry name" value="Single-stranded right-handed beta-helix, Pectin lyase-like"/>
    <property type="match status" value="2"/>
</dbReference>
<feature type="domain" description="Right handed beta helix" evidence="6">
    <location>
        <begin position="37"/>
        <end position="136"/>
    </location>
</feature>
<dbReference type="InterPro" id="IPR006626">
    <property type="entry name" value="PbH1"/>
</dbReference>
<accession>A0A6I9Y3I5</accession>
<dbReference type="Proteomes" id="UP000504617">
    <property type="component" value="Unplaced"/>
</dbReference>
<organism evidence="7 8">
    <name type="scientific">Thamnophis sirtalis</name>
    <dbReference type="NCBI Taxonomy" id="35019"/>
    <lineage>
        <taxon>Eukaryota</taxon>
        <taxon>Metazoa</taxon>
        <taxon>Chordata</taxon>
        <taxon>Craniata</taxon>
        <taxon>Vertebrata</taxon>
        <taxon>Euteleostomi</taxon>
        <taxon>Lepidosauria</taxon>
        <taxon>Squamata</taxon>
        <taxon>Bifurcata</taxon>
        <taxon>Unidentata</taxon>
        <taxon>Episquamata</taxon>
        <taxon>Toxicofera</taxon>
        <taxon>Serpentes</taxon>
        <taxon>Colubroidea</taxon>
        <taxon>Colubridae</taxon>
        <taxon>Natricinae</taxon>
        <taxon>Thamnophis</taxon>
    </lineage>
</organism>
<dbReference type="KEGG" id="tsr:106545796"/>
<evidence type="ECO:0000256" key="3">
    <source>
        <dbReference type="ARBA" id="ARBA00022786"/>
    </source>
</evidence>
<evidence type="ECO:0000313" key="8">
    <source>
        <dbReference type="RefSeq" id="XP_013917928.1"/>
    </source>
</evidence>
<dbReference type="InterPro" id="IPR007742">
    <property type="entry name" value="NosD_dom"/>
</dbReference>
<reference evidence="8" key="1">
    <citation type="submission" date="2025-08" db="UniProtKB">
        <authorList>
            <consortium name="RefSeq"/>
        </authorList>
    </citation>
    <scope>IDENTIFICATION</scope>
</reference>
<dbReference type="GO" id="GO:0042981">
    <property type="term" value="P:regulation of apoptotic process"/>
    <property type="evidence" value="ECO:0007669"/>
    <property type="project" value="TreeGrafter"/>
</dbReference>
<keyword evidence="3" id="KW-0833">Ubl conjugation pathway</keyword>
<feature type="compositionally biased region" description="Polar residues" evidence="4">
    <location>
        <begin position="379"/>
        <end position="389"/>
    </location>
</feature>
<dbReference type="GO" id="GO:0006511">
    <property type="term" value="P:ubiquitin-dependent protein catabolic process"/>
    <property type="evidence" value="ECO:0007669"/>
    <property type="project" value="TreeGrafter"/>
</dbReference>
<evidence type="ECO:0000256" key="4">
    <source>
        <dbReference type="SAM" id="MobiDB-lite"/>
    </source>
</evidence>
<dbReference type="PANTHER" id="PTHR22990:SF15">
    <property type="entry name" value="F-BOX ONLY PROTEIN 10"/>
    <property type="match status" value="1"/>
</dbReference>
<dbReference type="OrthoDB" id="427974at2759"/>
<dbReference type="InterPro" id="IPR051550">
    <property type="entry name" value="SCF-Subunits/Alg-Epimerases"/>
</dbReference>